<dbReference type="AlphaFoldDB" id="A0AAE3NYG1"/>
<organism evidence="1 2">
    <name type="scientific">Stygiobacter electus</name>
    <dbReference type="NCBI Taxonomy" id="3032292"/>
    <lineage>
        <taxon>Bacteria</taxon>
        <taxon>Pseudomonadati</taxon>
        <taxon>Ignavibacteriota</taxon>
        <taxon>Ignavibacteria</taxon>
        <taxon>Ignavibacteriales</taxon>
        <taxon>Melioribacteraceae</taxon>
        <taxon>Stygiobacter</taxon>
    </lineage>
</organism>
<accession>A0AAE3NYG1</accession>
<keyword evidence="2" id="KW-1185">Reference proteome</keyword>
<reference evidence="1" key="1">
    <citation type="submission" date="2023-03" db="EMBL/GenBank/DDBJ databases">
        <title>Stygiobacter electus gen. nov., sp. nov., facultatively anaerobic thermotolerant bacterium of the class Ignavibacteria from a well of Yessentuki mineral water deposit.</title>
        <authorList>
            <person name="Podosokorskaya O.A."/>
            <person name="Elcheninov A.G."/>
            <person name="Petrova N.F."/>
            <person name="Zavarzina D.G."/>
            <person name="Kublanov I.V."/>
            <person name="Merkel A.Y."/>
        </authorList>
    </citation>
    <scope>NUCLEOTIDE SEQUENCE</scope>
    <source>
        <strain evidence="1">09-Me</strain>
    </source>
</reference>
<dbReference type="RefSeq" id="WP_321537044.1">
    <property type="nucleotide sequence ID" value="NZ_JARGDL010000034.1"/>
</dbReference>
<protein>
    <submittedName>
        <fullName evidence="1">Uncharacterized protein</fullName>
    </submittedName>
</protein>
<evidence type="ECO:0000313" key="2">
    <source>
        <dbReference type="Proteomes" id="UP001221302"/>
    </source>
</evidence>
<name>A0AAE3NYG1_9BACT</name>
<dbReference type="EMBL" id="JARGDL010000034">
    <property type="protein sequence ID" value="MDF1613271.1"/>
    <property type="molecule type" value="Genomic_DNA"/>
</dbReference>
<sequence length="113" mass="13021">MKNFVLTLLAIISFVSSKSYSSFGQNNYYSIIEVITPSQEIYDSGMYRILYKSFYIVDKDNHKIVSSGDVFDKAAKVKLTEGSYTIYYQDLNGHIQKKSINVENNTYFQLVLN</sequence>
<proteinExistence type="predicted"/>
<dbReference type="Proteomes" id="UP001221302">
    <property type="component" value="Unassembled WGS sequence"/>
</dbReference>
<gene>
    <name evidence="1" type="ORF">P0M35_13995</name>
</gene>
<comment type="caution">
    <text evidence="1">The sequence shown here is derived from an EMBL/GenBank/DDBJ whole genome shotgun (WGS) entry which is preliminary data.</text>
</comment>
<evidence type="ECO:0000313" key="1">
    <source>
        <dbReference type="EMBL" id="MDF1613271.1"/>
    </source>
</evidence>